<dbReference type="KEGG" id="uam:UABAM_04709"/>
<proteinExistence type="predicted"/>
<dbReference type="Proteomes" id="UP000326354">
    <property type="component" value="Chromosome"/>
</dbReference>
<dbReference type="EMBL" id="AP019860">
    <property type="protein sequence ID" value="BBM86323.1"/>
    <property type="molecule type" value="Genomic_DNA"/>
</dbReference>
<evidence type="ECO:0000256" key="1">
    <source>
        <dbReference type="SAM" id="Coils"/>
    </source>
</evidence>
<dbReference type="OrthoDB" id="1163828at2"/>
<gene>
    <name evidence="2" type="ORF">UABAM_04709</name>
</gene>
<keyword evidence="3" id="KW-1185">Reference proteome</keyword>
<reference evidence="2 3" key="1">
    <citation type="submission" date="2019-08" db="EMBL/GenBank/DDBJ databases">
        <title>Complete genome sequence of Candidatus Uab amorphum.</title>
        <authorList>
            <person name="Shiratori T."/>
            <person name="Suzuki S."/>
            <person name="Kakizawa Y."/>
            <person name="Ishida K."/>
        </authorList>
    </citation>
    <scope>NUCLEOTIDE SEQUENCE [LARGE SCALE GENOMIC DNA]</scope>
    <source>
        <strain evidence="2 3">SRT547</strain>
    </source>
</reference>
<name>A0A5S9IQN2_UABAM</name>
<protein>
    <recommendedName>
        <fullName evidence="4">Peptidase S74 domain-containing protein</fullName>
    </recommendedName>
</protein>
<keyword evidence="1" id="KW-0175">Coiled coil</keyword>
<accession>A0A5S9IQN2</accession>
<feature type="coiled-coil region" evidence="1">
    <location>
        <begin position="690"/>
        <end position="734"/>
    </location>
</feature>
<dbReference type="RefSeq" id="WP_151970387.1">
    <property type="nucleotide sequence ID" value="NZ_AP019860.1"/>
</dbReference>
<evidence type="ECO:0000313" key="2">
    <source>
        <dbReference type="EMBL" id="BBM86323.1"/>
    </source>
</evidence>
<evidence type="ECO:0000313" key="3">
    <source>
        <dbReference type="Proteomes" id="UP000326354"/>
    </source>
</evidence>
<dbReference type="AlphaFoldDB" id="A0A5S9IQN2"/>
<organism evidence="2 3">
    <name type="scientific">Uabimicrobium amorphum</name>
    <dbReference type="NCBI Taxonomy" id="2596890"/>
    <lineage>
        <taxon>Bacteria</taxon>
        <taxon>Pseudomonadati</taxon>
        <taxon>Planctomycetota</taxon>
        <taxon>Candidatus Uabimicrobiia</taxon>
        <taxon>Candidatus Uabimicrobiales</taxon>
        <taxon>Candidatus Uabimicrobiaceae</taxon>
        <taxon>Candidatus Uabimicrobium</taxon>
    </lineage>
</organism>
<evidence type="ECO:0008006" key="4">
    <source>
        <dbReference type="Google" id="ProtNLM"/>
    </source>
</evidence>
<sequence length="738" mass="81845">MRKIVVLLFCLYSFIFAAELTLGGSAKKYYPVFFYDDAWARGAFDVHIYRQVHDGTTWHGTLIAKFRSHGDRLNGSSTSFAEADIHYYIPNKTTNANLASNFIAGYTYAKHHKGLIVWLRGGTKYSFSFAAGRGKSRAIYNSGSNMEKPLIIKTSPKEQYYPLDKVKEYVNKGRTIDQINSKVINIGNTAAIRINGDNQGGDFLDISAPNFRLNNTGIWTKGNVGIGTTNPSAGLHLQGTALIRASSTSLLEIESLSGETDIKFRDPKNNQSWQVGSNKNGFYIYDDKAAKYRFNLNKNGNIGINTKNPEGTLHLGGSVPRLVFGEESKYAIDINGGRFRLKSLDKHTFIEMSGASTTPKVQINSELLILKNVSINGRLQTTAGVHTGGKDIYFDYNHTNNGHGIGLYRAAYNHGNENYPAKLFAGENIDGPVAYGWSGGALGSKDGGEKIALRWDQNQNVSIKGNLTVEKTLHANHVSAKSLNITENFDAKSLHIDKEGWVGLNMAPEKGYTLSINGNAQIKGKIITRSHVHTQGNDVYFHNDSNDLAHGIGMYHDTRKFANTNVNGPVVYGWSGGALGSTDGGQKIALRWDKDGNVGIGVMNTQGSKLAVKGKITAEEIRVINMKKWADFVFADDYKLLPINELEQSIKRNKHLPNIPSEREVKEQGIQLGEMQAKLLQKIEELTLYTIQQEKKITTLQQQKNTLESKVAKMQQNEQKIDVLQQKLDSLLRMINQK</sequence>